<feature type="transmembrane region" description="Helical" evidence="1">
    <location>
        <begin position="311"/>
        <end position="329"/>
    </location>
</feature>
<comment type="caution">
    <text evidence="3">The sequence shown here is derived from an EMBL/GenBank/DDBJ whole genome shotgun (WGS) entry which is preliminary data.</text>
</comment>
<feature type="transmembrane region" description="Helical" evidence="1">
    <location>
        <begin position="248"/>
        <end position="264"/>
    </location>
</feature>
<proteinExistence type="predicted"/>
<feature type="transmembrane region" description="Helical" evidence="1">
    <location>
        <begin position="195"/>
        <end position="212"/>
    </location>
</feature>
<gene>
    <name evidence="3" type="ORF">J2W50_002089</name>
</gene>
<dbReference type="PANTHER" id="PTHR23028:SF53">
    <property type="entry name" value="ACYL_TRANSF_3 DOMAIN-CONTAINING PROTEIN"/>
    <property type="match status" value="1"/>
</dbReference>
<dbReference type="Proteomes" id="UP001260715">
    <property type="component" value="Unassembled WGS sequence"/>
</dbReference>
<organism evidence="3 4">
    <name type="scientific">Herbaspirillum frisingense</name>
    <dbReference type="NCBI Taxonomy" id="92645"/>
    <lineage>
        <taxon>Bacteria</taxon>
        <taxon>Pseudomonadati</taxon>
        <taxon>Pseudomonadota</taxon>
        <taxon>Betaproteobacteria</taxon>
        <taxon>Burkholderiales</taxon>
        <taxon>Oxalobacteraceae</taxon>
        <taxon>Herbaspirillum</taxon>
    </lineage>
</organism>
<evidence type="ECO:0000313" key="3">
    <source>
        <dbReference type="EMBL" id="MDR6583891.1"/>
    </source>
</evidence>
<dbReference type="EMBL" id="JAVDSJ010000002">
    <property type="protein sequence ID" value="MDR6583891.1"/>
    <property type="molecule type" value="Genomic_DNA"/>
</dbReference>
<feature type="transmembrane region" description="Helical" evidence="1">
    <location>
        <begin position="166"/>
        <end position="183"/>
    </location>
</feature>
<reference evidence="3 4" key="1">
    <citation type="submission" date="2023-07" db="EMBL/GenBank/DDBJ databases">
        <title>Sorghum-associated microbial communities from plants grown in Nebraska, USA.</title>
        <authorList>
            <person name="Schachtman D."/>
        </authorList>
    </citation>
    <scope>NUCLEOTIDE SEQUENCE [LARGE SCALE GENOMIC DNA]</scope>
    <source>
        <strain evidence="3 4">596</strain>
    </source>
</reference>
<dbReference type="PANTHER" id="PTHR23028">
    <property type="entry name" value="ACETYLTRANSFERASE"/>
    <property type="match status" value="1"/>
</dbReference>
<feature type="transmembrane region" description="Helical" evidence="1">
    <location>
        <begin position="92"/>
        <end position="110"/>
    </location>
</feature>
<evidence type="ECO:0000313" key="4">
    <source>
        <dbReference type="Proteomes" id="UP001260715"/>
    </source>
</evidence>
<sequence>MQKRIEFLDGLRVFAFVSVLIGHKFYGQLELASANLNIHATIRFVIDLIRPLAWSGGAGVVVFFLVSGYIISHVLQTENTPTFLIKRIFRIYPLYMFAVLAEVGMSHWVAQTPFPPYPVLLQRLLLIGDLFSTPYGLGGVEWTLRLEMSFYLLMGSLRPLNLLKDTTRLPLIYFILTLAIQLAPAFPRTGAFTDGYLTLFFPFLFIGSSIYLMEHQLASRPACWGYVLYAIVSTLALWPGLNPANKDTHFQILGFLLFASVWGLRNHIKASSTVTLLSNLTYSVYLFHNWIWAYLLAAVSRWHAIRPEHRWMAILMLLFLICLATHYTVEKWGVKLGANIIKKLKRLRDAGHFQKVA</sequence>
<feature type="transmembrane region" description="Helical" evidence="1">
    <location>
        <begin position="224"/>
        <end position="242"/>
    </location>
</feature>
<dbReference type="RefSeq" id="WP_102663584.1">
    <property type="nucleotide sequence ID" value="NZ_JAVDSJ010000002.1"/>
</dbReference>
<protein>
    <submittedName>
        <fullName evidence="3">Peptidoglycan/LPS O-acetylase OafA/YrhL</fullName>
    </submittedName>
</protein>
<keyword evidence="1" id="KW-0472">Membrane</keyword>
<dbReference type="InterPro" id="IPR050879">
    <property type="entry name" value="Acyltransferase_3"/>
</dbReference>
<keyword evidence="1" id="KW-0812">Transmembrane</keyword>
<evidence type="ECO:0000259" key="2">
    <source>
        <dbReference type="Pfam" id="PF01757"/>
    </source>
</evidence>
<keyword evidence="1" id="KW-1133">Transmembrane helix</keyword>
<evidence type="ECO:0000256" key="1">
    <source>
        <dbReference type="SAM" id="Phobius"/>
    </source>
</evidence>
<keyword evidence="4" id="KW-1185">Reference proteome</keyword>
<feature type="transmembrane region" description="Helical" evidence="1">
    <location>
        <begin position="52"/>
        <end position="71"/>
    </location>
</feature>
<dbReference type="Pfam" id="PF01757">
    <property type="entry name" value="Acyl_transf_3"/>
    <property type="match status" value="1"/>
</dbReference>
<accession>A0ABU1PDA8</accession>
<feature type="transmembrane region" description="Helical" evidence="1">
    <location>
        <begin position="276"/>
        <end position="299"/>
    </location>
</feature>
<name>A0ABU1PDA8_9BURK</name>
<dbReference type="InterPro" id="IPR002656">
    <property type="entry name" value="Acyl_transf_3_dom"/>
</dbReference>
<feature type="transmembrane region" description="Helical" evidence="1">
    <location>
        <begin position="130"/>
        <end position="154"/>
    </location>
</feature>
<feature type="domain" description="Acyltransferase 3" evidence="2">
    <location>
        <begin position="6"/>
        <end position="324"/>
    </location>
</feature>